<keyword evidence="3" id="KW-1185">Reference proteome</keyword>
<evidence type="ECO:0000313" key="3">
    <source>
        <dbReference type="Proteomes" id="UP000694416"/>
    </source>
</evidence>
<feature type="region of interest" description="Disordered" evidence="1">
    <location>
        <begin position="51"/>
        <end position="96"/>
    </location>
</feature>
<dbReference type="Proteomes" id="UP000694416">
    <property type="component" value="Unplaced"/>
</dbReference>
<accession>A0A8C9H515</accession>
<dbReference type="PANTHER" id="PTHR46254">
    <property type="entry name" value="PROTEIN GVQW1-RELATED"/>
    <property type="match status" value="1"/>
</dbReference>
<dbReference type="AlphaFoldDB" id="A0A8C9H515"/>
<protein>
    <submittedName>
        <fullName evidence="2">Uncharacterized protein</fullName>
    </submittedName>
</protein>
<evidence type="ECO:0000313" key="2">
    <source>
        <dbReference type="Ensembl" id="ENSPTEP00000016005.1"/>
    </source>
</evidence>
<sequence length="189" mass="20800">MSAPKDPEEAVRVGEDSGVGGGVREGVFGPWEGLFPAWWLLFSLGLERGVGVPGREEGSGRQGGSWEGPPCRIKKERSGYPKPQSPRPQRPVGWGCGEERQQDSVWLRGWAAGESRSVTQAGVQWPDLSSLQAPPPGFTPFSCLSLPSSWDYRRPPPRPASFLYFFRWSRSPDLVIHPPRPPKVLGLQA</sequence>
<evidence type="ECO:0000256" key="1">
    <source>
        <dbReference type="SAM" id="MobiDB-lite"/>
    </source>
</evidence>
<organism evidence="2 3">
    <name type="scientific">Piliocolobus tephrosceles</name>
    <name type="common">Ugandan red Colobus</name>
    <dbReference type="NCBI Taxonomy" id="591936"/>
    <lineage>
        <taxon>Eukaryota</taxon>
        <taxon>Metazoa</taxon>
        <taxon>Chordata</taxon>
        <taxon>Craniata</taxon>
        <taxon>Vertebrata</taxon>
        <taxon>Euteleostomi</taxon>
        <taxon>Mammalia</taxon>
        <taxon>Eutheria</taxon>
        <taxon>Euarchontoglires</taxon>
        <taxon>Primates</taxon>
        <taxon>Haplorrhini</taxon>
        <taxon>Catarrhini</taxon>
        <taxon>Cercopithecidae</taxon>
        <taxon>Colobinae</taxon>
        <taxon>Piliocolobus</taxon>
    </lineage>
</organism>
<feature type="region of interest" description="Disordered" evidence="1">
    <location>
        <begin position="1"/>
        <end position="23"/>
    </location>
</feature>
<feature type="compositionally biased region" description="Basic and acidic residues" evidence="1">
    <location>
        <begin position="1"/>
        <end position="15"/>
    </location>
</feature>
<dbReference type="PANTHER" id="PTHR46254:SF7">
    <property type="entry name" value="PI4-KINASE N-TERMINAL DOMAIN-CONTAINING PROTEIN"/>
    <property type="match status" value="1"/>
</dbReference>
<reference evidence="2" key="1">
    <citation type="submission" date="2025-08" db="UniProtKB">
        <authorList>
            <consortium name="Ensembl"/>
        </authorList>
    </citation>
    <scope>IDENTIFICATION</scope>
</reference>
<proteinExistence type="predicted"/>
<reference evidence="2" key="2">
    <citation type="submission" date="2025-09" db="UniProtKB">
        <authorList>
            <consortium name="Ensembl"/>
        </authorList>
    </citation>
    <scope>IDENTIFICATION</scope>
</reference>
<dbReference type="Ensembl" id="ENSPTET00000023785.1">
    <property type="protein sequence ID" value="ENSPTEP00000016005.1"/>
    <property type="gene ID" value="ENSPTEG00000017633.1"/>
</dbReference>
<name>A0A8C9H515_9PRIM</name>